<feature type="domain" description="Glyoxalase-like" evidence="1">
    <location>
        <begin position="136"/>
        <end position="239"/>
    </location>
</feature>
<feature type="domain" description="Glyoxalase-like" evidence="1">
    <location>
        <begin position="8"/>
        <end position="110"/>
    </location>
</feature>
<dbReference type="STRING" id="1379680.GCA_001612615_00851"/>
<name>A0A285LWS0_9NOCA</name>
<dbReference type="CDD" id="cd06587">
    <property type="entry name" value="VOC"/>
    <property type="match status" value="2"/>
</dbReference>
<dbReference type="PANTHER" id="PTHR35908">
    <property type="entry name" value="HYPOTHETICAL FUSION PROTEIN"/>
    <property type="match status" value="1"/>
</dbReference>
<reference evidence="3" key="1">
    <citation type="submission" date="2017-09" db="EMBL/GenBank/DDBJ databases">
        <authorList>
            <person name="Varghese N."/>
            <person name="Submissions S."/>
        </authorList>
    </citation>
    <scope>NUCLEOTIDE SEQUENCE [LARGE SCALE GENOMIC DNA]</scope>
    <source>
        <strain evidence="3">DSM 45537</strain>
    </source>
</reference>
<evidence type="ECO:0000313" key="3">
    <source>
        <dbReference type="Proteomes" id="UP000219565"/>
    </source>
</evidence>
<dbReference type="InterPro" id="IPR029068">
    <property type="entry name" value="Glyas_Bleomycin-R_OHBP_Dase"/>
</dbReference>
<accession>A0A285LWS0</accession>
<proteinExistence type="predicted"/>
<protein>
    <recommendedName>
        <fullName evidence="1">Glyoxalase-like domain-containing protein</fullName>
    </recommendedName>
</protein>
<dbReference type="InterPro" id="IPR041581">
    <property type="entry name" value="Glyoxalase_6"/>
</dbReference>
<dbReference type="AlphaFoldDB" id="A0A285LWS0"/>
<dbReference type="Pfam" id="PF18029">
    <property type="entry name" value="Glyoxalase_6"/>
    <property type="match status" value="2"/>
</dbReference>
<dbReference type="PANTHER" id="PTHR35908:SF1">
    <property type="entry name" value="CONSERVED PROTEIN"/>
    <property type="match status" value="1"/>
</dbReference>
<dbReference type="RefSeq" id="WP_097248145.1">
    <property type="nucleotide sequence ID" value="NZ_JAMTCV010000010.1"/>
</dbReference>
<keyword evidence="3" id="KW-1185">Reference proteome</keyword>
<dbReference type="EMBL" id="OBEG01000008">
    <property type="protein sequence ID" value="SNY89404.1"/>
    <property type="molecule type" value="Genomic_DNA"/>
</dbReference>
<evidence type="ECO:0000313" key="2">
    <source>
        <dbReference type="EMBL" id="SNY89404.1"/>
    </source>
</evidence>
<gene>
    <name evidence="2" type="ORF">SAMN04244553_6416</name>
</gene>
<dbReference type="Gene3D" id="3.10.180.10">
    <property type="entry name" value="2,3-Dihydroxybiphenyl 1,2-Dioxygenase, domain 1"/>
    <property type="match status" value="2"/>
</dbReference>
<evidence type="ECO:0000259" key="1">
    <source>
        <dbReference type="Pfam" id="PF18029"/>
    </source>
</evidence>
<dbReference type="Proteomes" id="UP000219565">
    <property type="component" value="Unassembled WGS sequence"/>
</dbReference>
<dbReference type="SUPFAM" id="SSF54593">
    <property type="entry name" value="Glyoxalase/Bleomycin resistance protein/Dihydroxybiphenyl dioxygenase"/>
    <property type="match status" value="2"/>
</dbReference>
<organism evidence="2 3">
    <name type="scientific">Nocardia amikacinitolerans</name>
    <dbReference type="NCBI Taxonomy" id="756689"/>
    <lineage>
        <taxon>Bacteria</taxon>
        <taxon>Bacillati</taxon>
        <taxon>Actinomycetota</taxon>
        <taxon>Actinomycetes</taxon>
        <taxon>Mycobacteriales</taxon>
        <taxon>Nocardiaceae</taxon>
        <taxon>Nocardia</taxon>
    </lineage>
</organism>
<sequence>MIRWVWAFLDRPAQRFDACATFWSTITGTQLSPRRGDDNQFLTLLPDPALFAAAGVKMQSVNGLGGVHLDFDVDDIPAAVRVALDLNAELVANHPDYAVLRSPAGQIFCFTPSGRAKGHPAPAFRAPDGTLSRLDQVCLDIGAADHDVETRFWADLTGWKHTPGRLAEFSRLRPAEPMPVQLLLQRLGENRPTSAHIDLSSSDIEATAAWHESLGATVVRRHEHWIVLTDPGDAVYCVTGRDPNGV</sequence>
<dbReference type="OrthoDB" id="3286168at2"/>